<keyword evidence="1" id="KW-1133">Transmembrane helix</keyword>
<dbReference type="AlphaFoldDB" id="A0A5R9JGJ8"/>
<evidence type="ECO:0000256" key="1">
    <source>
        <dbReference type="SAM" id="Phobius"/>
    </source>
</evidence>
<sequence>MPPAGCYSPVYTCAAGRRRIIDGQIVACWVQMGLVLGLVCPVAVAWAGIQGIVEAVRAADQRQAVPAALLIAQLLQMPMAGITTGELGFLFWAVVGLALAAGEAAGRRSL</sequence>
<keyword evidence="1" id="KW-0812">Transmembrane</keyword>
<keyword evidence="1" id="KW-0472">Membrane</keyword>
<dbReference type="EMBL" id="VCDI01000001">
    <property type="protein sequence ID" value="TLU74546.1"/>
    <property type="molecule type" value="Genomic_DNA"/>
</dbReference>
<dbReference type="RefSeq" id="WP_171033940.1">
    <property type="nucleotide sequence ID" value="NZ_VCDI01000001.1"/>
</dbReference>
<reference evidence="2 3" key="1">
    <citation type="submission" date="2019-05" db="EMBL/GenBank/DDBJ databases">
        <authorList>
            <person name="Pankratov T."/>
            <person name="Grouzdev D."/>
        </authorList>
    </citation>
    <scope>NUCLEOTIDE SEQUENCE [LARGE SCALE GENOMIC DNA]</scope>
    <source>
        <strain evidence="2 3">KEBCLARHB70R</strain>
    </source>
</reference>
<accession>A0A5R9JGJ8</accession>
<evidence type="ECO:0000313" key="2">
    <source>
        <dbReference type="EMBL" id="TLU74546.1"/>
    </source>
</evidence>
<keyword evidence="3" id="KW-1185">Reference proteome</keyword>
<organism evidence="2 3">
    <name type="scientific">Lichenicoccus roseus</name>
    <dbReference type="NCBI Taxonomy" id="2683649"/>
    <lineage>
        <taxon>Bacteria</taxon>
        <taxon>Pseudomonadati</taxon>
        <taxon>Pseudomonadota</taxon>
        <taxon>Alphaproteobacteria</taxon>
        <taxon>Acetobacterales</taxon>
        <taxon>Acetobacteraceae</taxon>
        <taxon>Lichenicoccus</taxon>
    </lineage>
</organism>
<protein>
    <submittedName>
        <fullName evidence="2">Uncharacterized protein</fullName>
    </submittedName>
</protein>
<gene>
    <name evidence="2" type="ORF">FE263_05085</name>
</gene>
<dbReference type="Proteomes" id="UP000305654">
    <property type="component" value="Unassembled WGS sequence"/>
</dbReference>
<name>A0A5R9JGJ8_9PROT</name>
<feature type="transmembrane region" description="Helical" evidence="1">
    <location>
        <begin position="26"/>
        <end position="49"/>
    </location>
</feature>
<proteinExistence type="predicted"/>
<comment type="caution">
    <text evidence="2">The sequence shown here is derived from an EMBL/GenBank/DDBJ whole genome shotgun (WGS) entry which is preliminary data.</text>
</comment>
<feature type="transmembrane region" description="Helical" evidence="1">
    <location>
        <begin position="87"/>
        <end position="106"/>
    </location>
</feature>
<evidence type="ECO:0000313" key="3">
    <source>
        <dbReference type="Proteomes" id="UP000305654"/>
    </source>
</evidence>